<dbReference type="Gene3D" id="2.30.30.170">
    <property type="match status" value="1"/>
</dbReference>
<sequence>MNQKIKTTLLTTAAAMGLLVAGSLNASAKTYPIVTANNPARGGATTRNFVPTGSNALFTKAGTLKGAKLVASKATMAKLAESNKGQDYFFGYRVARTSNGYFYMKVVSFDKKYRGWIYVGKVNPQGAYQNTAGGLKLANTSKAAKMPSNTQVQLADPGTSHVIWNFPYMAQYGSKKLMKDTSDYANDTFTVTKSRRLTRGNTLYYKVVDNNDSDITGWIYYKGVTSDAAETEPSNPTSSNSVTVTFKDGTTGKTVGEKTLVDSSITAGSQPTYATKFVTTKIGNGNLVAGSLKSVMPGYDYEGLTTAQHKANGNAIIGAKYGSTITIFVSPNVAPKNGFLVTYFDLTKTAIVGKSAVVSSSSQTAKQLFASTFKDGGSVTVNGKKYTYKLADNRSISQDAKLGTSIAVNVRS</sequence>
<evidence type="ECO:0000259" key="3">
    <source>
        <dbReference type="Pfam" id="PF13457"/>
    </source>
</evidence>
<organism evidence="4 5">
    <name type="scientific">Lentilactobacillus senioris DSM 24302 = JCM 17472</name>
    <dbReference type="NCBI Taxonomy" id="1423802"/>
    <lineage>
        <taxon>Bacteria</taxon>
        <taxon>Bacillati</taxon>
        <taxon>Bacillota</taxon>
        <taxon>Bacilli</taxon>
        <taxon>Lactobacillales</taxon>
        <taxon>Lactobacillaceae</taxon>
        <taxon>Lentilactobacillus</taxon>
    </lineage>
</organism>
<dbReference type="Proteomes" id="UP000051256">
    <property type="component" value="Unassembled WGS sequence"/>
</dbReference>
<gene>
    <name evidence="4" type="ORF">FC56_GL001482</name>
</gene>
<dbReference type="InterPro" id="IPR038200">
    <property type="entry name" value="GW_dom_sf"/>
</dbReference>
<dbReference type="STRING" id="1423802.FC56_GL001482"/>
<evidence type="ECO:0000256" key="1">
    <source>
        <dbReference type="ARBA" id="ARBA00022729"/>
    </source>
</evidence>
<comment type="caution">
    <text evidence="4">The sequence shown here is derived from an EMBL/GenBank/DDBJ whole genome shotgun (WGS) entry which is preliminary data.</text>
</comment>
<reference evidence="4 5" key="1">
    <citation type="journal article" date="2015" name="Genome Announc.">
        <title>Expanding the biotechnology potential of lactobacilli through comparative genomics of 213 strains and associated genera.</title>
        <authorList>
            <person name="Sun Z."/>
            <person name="Harris H.M."/>
            <person name="McCann A."/>
            <person name="Guo C."/>
            <person name="Argimon S."/>
            <person name="Zhang W."/>
            <person name="Yang X."/>
            <person name="Jeffery I.B."/>
            <person name="Cooney J.C."/>
            <person name="Kagawa T.F."/>
            <person name="Liu W."/>
            <person name="Song Y."/>
            <person name="Salvetti E."/>
            <person name="Wrobel A."/>
            <person name="Rasinkangas P."/>
            <person name="Parkhill J."/>
            <person name="Rea M.C."/>
            <person name="O'Sullivan O."/>
            <person name="Ritari J."/>
            <person name="Douillard F.P."/>
            <person name="Paul Ross R."/>
            <person name="Yang R."/>
            <person name="Briner A.E."/>
            <person name="Felis G.E."/>
            <person name="de Vos W.M."/>
            <person name="Barrangou R."/>
            <person name="Klaenhammer T.R."/>
            <person name="Caufield P.W."/>
            <person name="Cui Y."/>
            <person name="Zhang H."/>
            <person name="O'Toole P.W."/>
        </authorList>
    </citation>
    <scope>NUCLEOTIDE SEQUENCE [LARGE SCALE GENOMIC DNA]</scope>
    <source>
        <strain evidence="4 5">DSM 24302</strain>
    </source>
</reference>
<feature type="signal peptide" evidence="2">
    <location>
        <begin position="1"/>
        <end position="28"/>
    </location>
</feature>
<evidence type="ECO:0000313" key="4">
    <source>
        <dbReference type="EMBL" id="KRM94524.1"/>
    </source>
</evidence>
<name>A0A0R2D2X9_9LACO</name>
<feature type="domain" description="GW" evidence="3">
    <location>
        <begin position="148"/>
        <end position="224"/>
    </location>
</feature>
<dbReference type="AlphaFoldDB" id="A0A0R2D2X9"/>
<dbReference type="InterPro" id="IPR025987">
    <property type="entry name" value="GW_dom"/>
</dbReference>
<dbReference type="SUPFAM" id="SSF82057">
    <property type="entry name" value="Prokaryotic SH3-related domain"/>
    <property type="match status" value="1"/>
</dbReference>
<evidence type="ECO:0000313" key="5">
    <source>
        <dbReference type="Proteomes" id="UP000051256"/>
    </source>
</evidence>
<feature type="chain" id="PRO_5006415941" description="GW domain-containing protein" evidence="2">
    <location>
        <begin position="29"/>
        <end position="412"/>
    </location>
</feature>
<keyword evidence="1 2" id="KW-0732">Signal</keyword>
<evidence type="ECO:0000256" key="2">
    <source>
        <dbReference type="SAM" id="SignalP"/>
    </source>
</evidence>
<protein>
    <recommendedName>
        <fullName evidence="3">GW domain-containing protein</fullName>
    </recommendedName>
</protein>
<proteinExistence type="predicted"/>
<accession>A0A0R2D2X9</accession>
<dbReference type="RefSeq" id="WP_056977776.1">
    <property type="nucleotide sequence ID" value="NZ_AYZR01000004.1"/>
</dbReference>
<keyword evidence="5" id="KW-1185">Reference proteome</keyword>
<dbReference type="PATRIC" id="fig|1423802.4.peg.1500"/>
<dbReference type="Pfam" id="PF13457">
    <property type="entry name" value="GW"/>
    <property type="match status" value="1"/>
</dbReference>
<dbReference type="EMBL" id="AYZR01000004">
    <property type="protein sequence ID" value="KRM94524.1"/>
    <property type="molecule type" value="Genomic_DNA"/>
</dbReference>